<feature type="chain" id="PRO_5037435396" evidence="2">
    <location>
        <begin position="23"/>
        <end position="224"/>
    </location>
</feature>
<evidence type="ECO:0000313" key="4">
    <source>
        <dbReference type="EMBL" id="MBJ7602209.1"/>
    </source>
</evidence>
<accession>A0A934NCS3</accession>
<gene>
    <name evidence="4" type="ORF">JF888_03300</name>
</gene>
<evidence type="ECO:0000256" key="1">
    <source>
        <dbReference type="SAM" id="MobiDB-lite"/>
    </source>
</evidence>
<comment type="caution">
    <text evidence="4">The sequence shown here is derived from an EMBL/GenBank/DDBJ whole genome shotgun (WGS) entry which is preliminary data.</text>
</comment>
<dbReference type="Proteomes" id="UP000620075">
    <property type="component" value="Unassembled WGS sequence"/>
</dbReference>
<proteinExistence type="predicted"/>
<evidence type="ECO:0000259" key="3">
    <source>
        <dbReference type="Pfam" id="PF14016"/>
    </source>
</evidence>
<feature type="compositionally biased region" description="Low complexity" evidence="1">
    <location>
        <begin position="35"/>
        <end position="53"/>
    </location>
</feature>
<feature type="region of interest" description="Disordered" evidence="1">
    <location>
        <begin position="30"/>
        <end position="62"/>
    </location>
</feature>
<evidence type="ECO:0000313" key="5">
    <source>
        <dbReference type="Proteomes" id="UP000620075"/>
    </source>
</evidence>
<organism evidence="4 5">
    <name type="scientific">Candidatus Dormiibacter inghamiae</name>
    <dbReference type="NCBI Taxonomy" id="3127013"/>
    <lineage>
        <taxon>Bacteria</taxon>
        <taxon>Bacillati</taxon>
        <taxon>Candidatus Dormiibacterota</taxon>
        <taxon>Candidatus Dormibacteria</taxon>
        <taxon>Candidatus Dormibacterales</taxon>
        <taxon>Candidatus Dormibacteraceae</taxon>
        <taxon>Candidatus Dormiibacter</taxon>
    </lineage>
</organism>
<sequence>MKISIPLLVTFVLLTASGCDIAGPHPPVAVNRVHTSPTPNVSSSPTLAGSAPTAPAPTSLPAPVVVPTPGTTTVLARCHTGVLLVSFAGSQGAAGTIVDTFRVANTSTSRCVILGYVGMLMLDAAGRPLPTHVVRNGGVFSTQAGPSGFSLEPGTAASFQAAWSDVPHGSEGPCPEAAQLEVTPPDEYDHRLISVNGWSLAPCGGGEIDVTPIRAAGLPGTRLT</sequence>
<feature type="domain" description="DUF4232" evidence="3">
    <location>
        <begin position="78"/>
        <end position="213"/>
    </location>
</feature>
<evidence type="ECO:0000256" key="2">
    <source>
        <dbReference type="SAM" id="SignalP"/>
    </source>
</evidence>
<dbReference type="AlphaFoldDB" id="A0A934NCS3"/>
<protein>
    <submittedName>
        <fullName evidence="4">DUF4232 domain-containing protein</fullName>
    </submittedName>
</protein>
<dbReference type="InterPro" id="IPR025326">
    <property type="entry name" value="DUF4232"/>
</dbReference>
<dbReference type="Pfam" id="PF14016">
    <property type="entry name" value="DUF4232"/>
    <property type="match status" value="1"/>
</dbReference>
<name>A0A934NCS3_9BACT</name>
<reference evidence="4 5" key="1">
    <citation type="submission" date="2020-10" db="EMBL/GenBank/DDBJ databases">
        <title>Ca. Dormibacterota MAGs.</title>
        <authorList>
            <person name="Montgomery K."/>
        </authorList>
    </citation>
    <scope>NUCLEOTIDE SEQUENCE [LARGE SCALE GENOMIC DNA]</scope>
    <source>
        <strain evidence="4">SC8811_S16_3</strain>
    </source>
</reference>
<dbReference type="EMBL" id="JAEKNQ010000016">
    <property type="protein sequence ID" value="MBJ7602209.1"/>
    <property type="molecule type" value="Genomic_DNA"/>
</dbReference>
<feature type="signal peptide" evidence="2">
    <location>
        <begin position="1"/>
        <end position="22"/>
    </location>
</feature>
<keyword evidence="2" id="KW-0732">Signal</keyword>
<dbReference type="PROSITE" id="PS51257">
    <property type="entry name" value="PROKAR_LIPOPROTEIN"/>
    <property type="match status" value="1"/>
</dbReference>
<dbReference type="RefSeq" id="WP_338176610.1">
    <property type="nucleotide sequence ID" value="NZ_JAEKNQ010000016.1"/>
</dbReference>